<sequence length="333" mass="35278">MTSTFPALLIRDEVLGSRRVSLAEMEPSELMDGAVEVAVRYSSLNYKDALGITGSGRVLRRSPIVGGIDAAGEVVCAAEDSGFKAGDPVLVTGCGLGEIHHGGFAGRIRVPADWVVPVPKGLDLRQSMILGTAGFTAALALQRLQANDQDPGMGPILVTGASGGVGSLTVSLLASQGYEVVALSGKTRQQEWLKSLGAVKVMDRRGLSQGWRPLETARWAGAVDTVGGEILCWLTRTVDEWGNIVTIGLAGGAELRTTVMPFILRGVSLLGVSSSNYPTERRAAIWTRLATDWSIPHLDDIATEEIGLGELESASKRMLAGDVYGRILVDLQR</sequence>
<dbReference type="InterPro" id="IPR014188">
    <property type="entry name" value="Acrylyl-CoA_reductase_AcuI"/>
</dbReference>
<dbReference type="PANTHER" id="PTHR43677">
    <property type="entry name" value="SHORT-CHAIN DEHYDROGENASE/REDUCTASE"/>
    <property type="match status" value="1"/>
</dbReference>
<name>A0A1H7JWU0_9GAMM</name>
<dbReference type="NCBIfam" id="TIGR02823">
    <property type="entry name" value="oxido_YhdH"/>
    <property type="match status" value="1"/>
</dbReference>
<dbReference type="InterPro" id="IPR013149">
    <property type="entry name" value="ADH-like_C"/>
</dbReference>
<dbReference type="InterPro" id="IPR036291">
    <property type="entry name" value="NAD(P)-bd_dom_sf"/>
</dbReference>
<dbReference type="SMART" id="SM00829">
    <property type="entry name" value="PKS_ER"/>
    <property type="match status" value="1"/>
</dbReference>
<organism evidence="2 3">
    <name type="scientific">Ectothiorhodospira marina</name>
    <dbReference type="NCBI Taxonomy" id="1396821"/>
    <lineage>
        <taxon>Bacteria</taxon>
        <taxon>Pseudomonadati</taxon>
        <taxon>Pseudomonadota</taxon>
        <taxon>Gammaproteobacteria</taxon>
        <taxon>Chromatiales</taxon>
        <taxon>Ectothiorhodospiraceae</taxon>
        <taxon>Ectothiorhodospira</taxon>
    </lineage>
</organism>
<dbReference type="EMBL" id="FOAA01000005">
    <property type="protein sequence ID" value="SEK78237.1"/>
    <property type="molecule type" value="Genomic_DNA"/>
</dbReference>
<dbReference type="STRING" id="1396821.SAMN05444515_10535"/>
<dbReference type="InterPro" id="IPR051397">
    <property type="entry name" value="Zn-ADH-like_protein"/>
</dbReference>
<reference evidence="3" key="1">
    <citation type="submission" date="2016-10" db="EMBL/GenBank/DDBJ databases">
        <authorList>
            <person name="Varghese N."/>
            <person name="Submissions S."/>
        </authorList>
    </citation>
    <scope>NUCLEOTIDE SEQUENCE [LARGE SCALE GENOMIC DNA]</scope>
    <source>
        <strain evidence="3">DSM 241</strain>
    </source>
</reference>
<dbReference type="OrthoDB" id="9782155at2"/>
<dbReference type="PANTHER" id="PTHR43677:SF1">
    <property type="entry name" value="ACRYLYL-COA REDUCTASE ACUI-RELATED"/>
    <property type="match status" value="1"/>
</dbReference>
<dbReference type="SUPFAM" id="SSF51735">
    <property type="entry name" value="NAD(P)-binding Rossmann-fold domains"/>
    <property type="match status" value="1"/>
</dbReference>
<dbReference type="AlphaFoldDB" id="A0A1H7JWU0"/>
<dbReference type="RefSeq" id="WP_090252174.1">
    <property type="nucleotide sequence ID" value="NZ_FOAA01000005.1"/>
</dbReference>
<dbReference type="Pfam" id="PF00107">
    <property type="entry name" value="ADH_zinc_N"/>
    <property type="match status" value="1"/>
</dbReference>
<proteinExistence type="predicted"/>
<keyword evidence="3" id="KW-1185">Reference proteome</keyword>
<dbReference type="Gene3D" id="3.40.50.720">
    <property type="entry name" value="NAD(P)-binding Rossmann-like Domain"/>
    <property type="match status" value="1"/>
</dbReference>
<dbReference type="InterPro" id="IPR011032">
    <property type="entry name" value="GroES-like_sf"/>
</dbReference>
<evidence type="ECO:0000259" key="1">
    <source>
        <dbReference type="SMART" id="SM00829"/>
    </source>
</evidence>
<feature type="domain" description="Enoyl reductase (ER)" evidence="1">
    <location>
        <begin position="16"/>
        <end position="329"/>
    </location>
</feature>
<dbReference type="InterPro" id="IPR013154">
    <property type="entry name" value="ADH-like_N"/>
</dbReference>
<evidence type="ECO:0000313" key="3">
    <source>
        <dbReference type="Proteomes" id="UP000199256"/>
    </source>
</evidence>
<gene>
    <name evidence="2" type="ORF">SAMN05444515_10535</name>
</gene>
<dbReference type="GO" id="GO:0043957">
    <property type="term" value="F:acryloyl-CoA reductase (NADPH) activity"/>
    <property type="evidence" value="ECO:0007669"/>
    <property type="project" value="TreeGrafter"/>
</dbReference>
<dbReference type="InterPro" id="IPR020843">
    <property type="entry name" value="ER"/>
</dbReference>
<protein>
    <submittedName>
        <fullName evidence="2">Putative quinone oxidoreductase, YhdH/YhfP family</fullName>
    </submittedName>
</protein>
<evidence type="ECO:0000313" key="2">
    <source>
        <dbReference type="EMBL" id="SEK78237.1"/>
    </source>
</evidence>
<dbReference type="SUPFAM" id="SSF50129">
    <property type="entry name" value="GroES-like"/>
    <property type="match status" value="1"/>
</dbReference>
<dbReference type="Pfam" id="PF08240">
    <property type="entry name" value="ADH_N"/>
    <property type="match status" value="1"/>
</dbReference>
<accession>A0A1H7JWU0</accession>
<dbReference type="Proteomes" id="UP000199256">
    <property type="component" value="Unassembled WGS sequence"/>
</dbReference>
<dbReference type="CDD" id="cd05280">
    <property type="entry name" value="MDR_yhdh_yhfp"/>
    <property type="match status" value="1"/>
</dbReference>
<dbReference type="Gene3D" id="3.90.180.10">
    <property type="entry name" value="Medium-chain alcohol dehydrogenases, catalytic domain"/>
    <property type="match status" value="1"/>
</dbReference>